<dbReference type="RefSeq" id="WP_126619810.1">
    <property type="nucleotide sequence ID" value="NZ_CP034563.1"/>
</dbReference>
<organism evidence="13 14">
    <name type="scientific">Flammeovirga pectinis</name>
    <dbReference type="NCBI Taxonomy" id="2494373"/>
    <lineage>
        <taxon>Bacteria</taxon>
        <taxon>Pseudomonadati</taxon>
        <taxon>Bacteroidota</taxon>
        <taxon>Cytophagia</taxon>
        <taxon>Cytophagales</taxon>
        <taxon>Flammeovirgaceae</taxon>
        <taxon>Flammeovirga</taxon>
    </lineage>
</organism>
<dbReference type="SUPFAM" id="SSF56935">
    <property type="entry name" value="Porins"/>
    <property type="match status" value="1"/>
</dbReference>
<evidence type="ECO:0000256" key="8">
    <source>
        <dbReference type="ARBA" id="ARBA00023237"/>
    </source>
</evidence>
<keyword evidence="4 9" id="KW-0812">Transmembrane</keyword>
<name>A0A3S9PAX1_9BACT</name>
<sequence>MKIFINSMVQIAFICTINCSISFAQDSLKTVYLGEVIISSDTITDQDYQLTADQLLEANRKLNVAKRGNFAWEPVIDGFTDGQITVAIDGMRVFGGCTDKMDPATSYLEPVNLQKLQVLHASGAQQYGTSLGGAINAEMRYPTLGKPLSLGAQTAYSSNTNGTDTNVFLEKSYKKIGFRYSGAYRQHQSYTDGNGNLVPHTQYRKQNHTFTTLFQQNPSTQWTGLFMFDEGRDIGYPALPMDVSSATAYMGNLGFKKKFESSFFSVLTAKVYYNSITHIMDDTQRENVAMHMDMPGKSQTAGIWTTLEHKSAKHQFKLKGDVYINTLFADMTMYSPTGGVNMYLQTWGDIQRNSVAIFVEDIWQLDPRLKWKNSLRVEAVSTNLTSDVARKQFEILGYSITSPESDLGGDFSSLFLYQLDEKWSASFGGSYTQRFGTASELYGFYLFNARDQYDYIGNPNLENEKATSFTFDLNYRKGVWNVGARARKTYIKDYIVGIVDENLDAMTPGALGVKEYQNVDNAQSSHLELYGSTKFTNWLGYRLSAVVENGYIEALHSPMPYMRPFTLKQDVRVLIKKFTIGAQHEYSAGMSSPSTLLGEVETSPYHLVNLYLDYNLPLRKGNLQFDIAVNNLLNTYYIDPFAWNSIPNMGRNIKAGVNYKF</sequence>
<keyword evidence="7 9" id="KW-0472">Membrane</keyword>
<comment type="similarity">
    <text evidence="9 10">Belongs to the TonB-dependent receptor family.</text>
</comment>
<dbReference type="InterPro" id="IPR012910">
    <property type="entry name" value="Plug_dom"/>
</dbReference>
<dbReference type="InterPro" id="IPR037066">
    <property type="entry name" value="Plug_dom_sf"/>
</dbReference>
<protein>
    <submittedName>
        <fullName evidence="13">TonB-dependent receptor</fullName>
    </submittedName>
</protein>
<dbReference type="PROSITE" id="PS52016">
    <property type="entry name" value="TONB_DEPENDENT_REC_3"/>
    <property type="match status" value="1"/>
</dbReference>
<evidence type="ECO:0000256" key="4">
    <source>
        <dbReference type="ARBA" id="ARBA00022692"/>
    </source>
</evidence>
<dbReference type="AlphaFoldDB" id="A0A3S9PAX1"/>
<evidence type="ECO:0000256" key="1">
    <source>
        <dbReference type="ARBA" id="ARBA00004571"/>
    </source>
</evidence>
<evidence type="ECO:0000256" key="10">
    <source>
        <dbReference type="RuleBase" id="RU003357"/>
    </source>
</evidence>
<evidence type="ECO:0000256" key="2">
    <source>
        <dbReference type="ARBA" id="ARBA00022448"/>
    </source>
</evidence>
<evidence type="ECO:0000256" key="3">
    <source>
        <dbReference type="ARBA" id="ARBA00022452"/>
    </source>
</evidence>
<comment type="subcellular location">
    <subcellularLocation>
        <location evidence="1 9">Cell outer membrane</location>
        <topology evidence="1 9">Multi-pass membrane protein</topology>
    </subcellularLocation>
</comment>
<keyword evidence="2 9" id="KW-0813">Transport</keyword>
<feature type="domain" description="TonB-dependent receptor-like beta-barrel" evidence="11">
    <location>
        <begin position="247"/>
        <end position="632"/>
    </location>
</feature>
<keyword evidence="13" id="KW-0675">Receptor</keyword>
<dbReference type="KEGG" id="fll:EI427_23910"/>
<dbReference type="InterPro" id="IPR010917">
    <property type="entry name" value="TonB_rcpt_CS"/>
</dbReference>
<keyword evidence="5" id="KW-0732">Signal</keyword>
<proteinExistence type="inferred from homology"/>
<keyword evidence="3 9" id="KW-1134">Transmembrane beta strand</keyword>
<dbReference type="Gene3D" id="2.40.170.20">
    <property type="entry name" value="TonB-dependent receptor, beta-barrel domain"/>
    <property type="match status" value="1"/>
</dbReference>
<reference evidence="13 14" key="1">
    <citation type="submission" date="2018-12" db="EMBL/GenBank/DDBJ databases">
        <title>Flammeovirga pectinis sp. nov., isolated from the gut of the Korean scallop, Patinopecten yessoensis.</title>
        <authorList>
            <person name="Bae J.-W."/>
            <person name="Jeong Y.-S."/>
            <person name="Kang W."/>
        </authorList>
    </citation>
    <scope>NUCLEOTIDE SEQUENCE [LARGE SCALE GENOMIC DNA]</scope>
    <source>
        <strain evidence="13 14">L12M1</strain>
    </source>
</reference>
<evidence type="ECO:0000256" key="6">
    <source>
        <dbReference type="ARBA" id="ARBA00023077"/>
    </source>
</evidence>
<evidence type="ECO:0000256" key="9">
    <source>
        <dbReference type="PROSITE-ProRule" id="PRU01360"/>
    </source>
</evidence>
<evidence type="ECO:0000313" key="13">
    <source>
        <dbReference type="EMBL" id="AZQ65263.1"/>
    </source>
</evidence>
<dbReference type="GO" id="GO:0009279">
    <property type="term" value="C:cell outer membrane"/>
    <property type="evidence" value="ECO:0007669"/>
    <property type="project" value="UniProtKB-SubCell"/>
</dbReference>
<keyword evidence="6 10" id="KW-0798">TonB box</keyword>
<keyword evidence="8 9" id="KW-0998">Cell outer membrane</keyword>
<dbReference type="Gene3D" id="2.170.130.10">
    <property type="entry name" value="TonB-dependent receptor, plug domain"/>
    <property type="match status" value="1"/>
</dbReference>
<evidence type="ECO:0000256" key="5">
    <source>
        <dbReference type="ARBA" id="ARBA00022729"/>
    </source>
</evidence>
<evidence type="ECO:0000259" key="12">
    <source>
        <dbReference type="Pfam" id="PF07715"/>
    </source>
</evidence>
<feature type="domain" description="TonB-dependent receptor plug" evidence="12">
    <location>
        <begin position="37"/>
        <end position="133"/>
    </location>
</feature>
<dbReference type="PROSITE" id="PS01156">
    <property type="entry name" value="TONB_DEPENDENT_REC_2"/>
    <property type="match status" value="1"/>
</dbReference>
<dbReference type="OrthoDB" id="9764669at2"/>
<dbReference type="InterPro" id="IPR000531">
    <property type="entry name" value="Beta-barrel_TonB"/>
</dbReference>
<evidence type="ECO:0000313" key="14">
    <source>
        <dbReference type="Proteomes" id="UP000267268"/>
    </source>
</evidence>
<dbReference type="InterPro" id="IPR039426">
    <property type="entry name" value="TonB-dep_rcpt-like"/>
</dbReference>
<gene>
    <name evidence="13" type="ORF">EI427_23910</name>
</gene>
<evidence type="ECO:0000256" key="7">
    <source>
        <dbReference type="ARBA" id="ARBA00023136"/>
    </source>
</evidence>
<keyword evidence="14" id="KW-1185">Reference proteome</keyword>
<dbReference type="Pfam" id="PF00593">
    <property type="entry name" value="TonB_dep_Rec_b-barrel"/>
    <property type="match status" value="1"/>
</dbReference>
<dbReference type="InterPro" id="IPR036942">
    <property type="entry name" value="Beta-barrel_TonB_sf"/>
</dbReference>
<dbReference type="Proteomes" id="UP000267268">
    <property type="component" value="Chromosome 2"/>
</dbReference>
<dbReference type="Pfam" id="PF07715">
    <property type="entry name" value="Plug"/>
    <property type="match status" value="1"/>
</dbReference>
<accession>A0A3S9PAX1</accession>
<evidence type="ECO:0000259" key="11">
    <source>
        <dbReference type="Pfam" id="PF00593"/>
    </source>
</evidence>
<dbReference type="EMBL" id="CP034563">
    <property type="protein sequence ID" value="AZQ65263.1"/>
    <property type="molecule type" value="Genomic_DNA"/>
</dbReference>